<evidence type="ECO:0000256" key="2">
    <source>
        <dbReference type="PROSITE-ProRule" id="PRU00497"/>
    </source>
</evidence>
<dbReference type="Pfam" id="PF00379">
    <property type="entry name" value="Chitin_bind_4"/>
    <property type="match status" value="1"/>
</dbReference>
<feature type="chain" id="PRO_5043497997" evidence="3">
    <location>
        <begin position="19"/>
        <end position="141"/>
    </location>
</feature>
<evidence type="ECO:0000256" key="3">
    <source>
        <dbReference type="SAM" id="SignalP"/>
    </source>
</evidence>
<evidence type="ECO:0000313" key="5">
    <source>
        <dbReference type="Proteomes" id="UP001430953"/>
    </source>
</evidence>
<dbReference type="EMBL" id="JADYXP020000006">
    <property type="protein sequence ID" value="KAL0121497.1"/>
    <property type="molecule type" value="Genomic_DNA"/>
</dbReference>
<dbReference type="InterPro" id="IPR050468">
    <property type="entry name" value="Cuticle_Struct_Prot"/>
</dbReference>
<dbReference type="GO" id="GO:0062129">
    <property type="term" value="C:chitin-based extracellular matrix"/>
    <property type="evidence" value="ECO:0007669"/>
    <property type="project" value="TreeGrafter"/>
</dbReference>
<dbReference type="AlphaFoldDB" id="A0AAW2G5R7"/>
<comment type="caution">
    <text evidence="4">The sequence shown here is derived from an EMBL/GenBank/DDBJ whole genome shotgun (WGS) entry which is preliminary data.</text>
</comment>
<keyword evidence="1 2" id="KW-0193">Cuticle</keyword>
<keyword evidence="3" id="KW-0732">Signal</keyword>
<dbReference type="PROSITE" id="PS51155">
    <property type="entry name" value="CHIT_BIND_RR_2"/>
    <property type="match status" value="1"/>
</dbReference>
<dbReference type="PROSITE" id="PS00233">
    <property type="entry name" value="CHIT_BIND_RR_1"/>
    <property type="match status" value="1"/>
</dbReference>
<sequence length="141" mass="15187">MNALTAALFCVLAAAAYAAPPNYSFISPIQQHQQTVVPIVSSYSDGPYPEGSYSYSYEAGNGIKAQEQGQQVQISKDEAANRVQGSYSYPDENGQPIALSYTADENGFHPSGEHLPVAPPVPDAILRALEYIAKHPEEDNL</sequence>
<feature type="signal peptide" evidence="3">
    <location>
        <begin position="1"/>
        <end position="18"/>
    </location>
</feature>
<dbReference type="InterPro" id="IPR000618">
    <property type="entry name" value="Insect_cuticle"/>
</dbReference>
<dbReference type="PANTHER" id="PTHR10380:SF173">
    <property type="entry name" value="CUTICULAR PROTEIN 47EF, ISOFORM C-RELATED"/>
    <property type="match status" value="1"/>
</dbReference>
<gene>
    <name evidence="4" type="ORF">PUN28_006777</name>
</gene>
<evidence type="ECO:0000313" key="4">
    <source>
        <dbReference type="EMBL" id="KAL0121497.1"/>
    </source>
</evidence>
<accession>A0AAW2G5R7</accession>
<protein>
    <submittedName>
        <fullName evidence="4">Uncharacterized protein</fullName>
    </submittedName>
</protein>
<proteinExistence type="predicted"/>
<reference evidence="4 5" key="1">
    <citation type="submission" date="2023-03" db="EMBL/GenBank/DDBJ databases">
        <title>High recombination rates correlate with genetic variation in Cardiocondyla obscurior ants.</title>
        <authorList>
            <person name="Errbii M."/>
        </authorList>
    </citation>
    <scope>NUCLEOTIDE SEQUENCE [LARGE SCALE GENOMIC DNA]</scope>
    <source>
        <strain evidence="4">Alpha-2009</strain>
        <tissue evidence="4">Whole body</tissue>
    </source>
</reference>
<name>A0AAW2G5R7_9HYME</name>
<evidence type="ECO:0000256" key="1">
    <source>
        <dbReference type="ARBA" id="ARBA00022460"/>
    </source>
</evidence>
<organism evidence="4 5">
    <name type="scientific">Cardiocondyla obscurior</name>
    <dbReference type="NCBI Taxonomy" id="286306"/>
    <lineage>
        <taxon>Eukaryota</taxon>
        <taxon>Metazoa</taxon>
        <taxon>Ecdysozoa</taxon>
        <taxon>Arthropoda</taxon>
        <taxon>Hexapoda</taxon>
        <taxon>Insecta</taxon>
        <taxon>Pterygota</taxon>
        <taxon>Neoptera</taxon>
        <taxon>Endopterygota</taxon>
        <taxon>Hymenoptera</taxon>
        <taxon>Apocrita</taxon>
        <taxon>Aculeata</taxon>
        <taxon>Formicoidea</taxon>
        <taxon>Formicidae</taxon>
        <taxon>Myrmicinae</taxon>
        <taxon>Cardiocondyla</taxon>
    </lineage>
</organism>
<keyword evidence="5" id="KW-1185">Reference proteome</keyword>
<dbReference type="PANTHER" id="PTHR10380">
    <property type="entry name" value="CUTICLE PROTEIN"/>
    <property type="match status" value="1"/>
</dbReference>
<dbReference type="GO" id="GO:0008010">
    <property type="term" value="F:structural constituent of chitin-based larval cuticle"/>
    <property type="evidence" value="ECO:0007669"/>
    <property type="project" value="TreeGrafter"/>
</dbReference>
<dbReference type="PRINTS" id="PR00947">
    <property type="entry name" value="CUTICLE"/>
</dbReference>
<dbReference type="InterPro" id="IPR031311">
    <property type="entry name" value="CHIT_BIND_RR_consensus"/>
</dbReference>
<dbReference type="Proteomes" id="UP001430953">
    <property type="component" value="Unassembled WGS sequence"/>
</dbReference>